<organism evidence="2 3">
    <name type="scientific">Methylobacterium symbioticum</name>
    <dbReference type="NCBI Taxonomy" id="2584084"/>
    <lineage>
        <taxon>Bacteria</taxon>
        <taxon>Pseudomonadati</taxon>
        <taxon>Pseudomonadota</taxon>
        <taxon>Alphaproteobacteria</taxon>
        <taxon>Hyphomicrobiales</taxon>
        <taxon>Methylobacteriaceae</taxon>
        <taxon>Methylobacterium</taxon>
    </lineage>
</organism>
<evidence type="ECO:0000313" key="2">
    <source>
        <dbReference type="EMBL" id="VUD74981.1"/>
    </source>
</evidence>
<dbReference type="RefSeq" id="WP_142586210.1">
    <property type="nucleotide sequence ID" value="NZ_CABFPH010000185.1"/>
</dbReference>
<dbReference type="EMBL" id="CABFPH010000185">
    <property type="protein sequence ID" value="VUD74981.1"/>
    <property type="molecule type" value="Genomic_DNA"/>
</dbReference>
<gene>
    <name evidence="2" type="ORF">MET9862_05618</name>
</gene>
<dbReference type="OrthoDB" id="8003764at2"/>
<keyword evidence="1" id="KW-1133">Transmembrane helix</keyword>
<keyword evidence="1" id="KW-0472">Membrane</keyword>
<dbReference type="Proteomes" id="UP000410984">
    <property type="component" value="Unassembled WGS sequence"/>
</dbReference>
<sequence>MAMLPPEREQAFVAERFRDRMARMAKPGILLGRRSRAGQGGRRRSGWRVWLAIDAVGLLLVVTMIVVWPPLGACRDQARVFGLHAGDTIGTCTRRGVAERLDRADQRIKMLWRGAGG</sequence>
<protein>
    <submittedName>
        <fullName evidence="2">Uncharacterized protein</fullName>
    </submittedName>
</protein>
<keyword evidence="3" id="KW-1185">Reference proteome</keyword>
<keyword evidence="1" id="KW-0812">Transmembrane</keyword>
<evidence type="ECO:0000313" key="3">
    <source>
        <dbReference type="Proteomes" id="UP000410984"/>
    </source>
</evidence>
<evidence type="ECO:0000256" key="1">
    <source>
        <dbReference type="SAM" id="Phobius"/>
    </source>
</evidence>
<accession>A0A509ELG3</accession>
<proteinExistence type="predicted"/>
<name>A0A509ELG3_9HYPH</name>
<dbReference type="AlphaFoldDB" id="A0A509ELG3"/>
<feature type="transmembrane region" description="Helical" evidence="1">
    <location>
        <begin position="49"/>
        <end position="71"/>
    </location>
</feature>
<reference evidence="2 3" key="1">
    <citation type="submission" date="2019-06" db="EMBL/GenBank/DDBJ databases">
        <authorList>
            <person name="Rodrigo-Torres L."/>
            <person name="Arahal R. D."/>
            <person name="Lucena T."/>
        </authorList>
    </citation>
    <scope>NUCLEOTIDE SEQUENCE [LARGE SCALE GENOMIC DNA]</scope>
    <source>
        <strain evidence="2 3">SB0023/3</strain>
    </source>
</reference>